<evidence type="ECO:0000256" key="3">
    <source>
        <dbReference type="ARBA" id="ARBA00022475"/>
    </source>
</evidence>
<dbReference type="EMBL" id="DTHG01000041">
    <property type="protein sequence ID" value="HGW91578.1"/>
    <property type="molecule type" value="Genomic_DNA"/>
</dbReference>
<comment type="subcellular location">
    <subcellularLocation>
        <location evidence="9">Cell membrane</location>
        <topology evidence="9">Single-pass membrane protein</topology>
    </subcellularLocation>
    <subcellularLocation>
        <location evidence="1">Membrane</location>
    </subcellularLocation>
</comment>
<comment type="caution">
    <text evidence="10">The sequence shown here is derived from an EMBL/GenBank/DDBJ whole genome shotgun (WGS) entry which is preliminary data.</text>
</comment>
<gene>
    <name evidence="9 10" type="primary">secE</name>
    <name evidence="10" type="ORF">ENV67_03445</name>
</gene>
<evidence type="ECO:0000256" key="4">
    <source>
        <dbReference type="ARBA" id="ARBA00022692"/>
    </source>
</evidence>
<evidence type="ECO:0000256" key="1">
    <source>
        <dbReference type="ARBA" id="ARBA00004370"/>
    </source>
</evidence>
<keyword evidence="5 9" id="KW-0653">Protein transport</keyword>
<evidence type="ECO:0000313" key="10">
    <source>
        <dbReference type="EMBL" id="HGW91578.1"/>
    </source>
</evidence>
<keyword evidence="3 9" id="KW-1003">Cell membrane</keyword>
<comment type="similarity">
    <text evidence="9">Belongs to the SecE/SEC61-gamma family.</text>
</comment>
<dbReference type="InterPro" id="IPR005807">
    <property type="entry name" value="SecE_bac"/>
</dbReference>
<dbReference type="Pfam" id="PF00584">
    <property type="entry name" value="SecE"/>
    <property type="match status" value="1"/>
</dbReference>
<dbReference type="GO" id="GO:0043952">
    <property type="term" value="P:protein transport by the Sec complex"/>
    <property type="evidence" value="ECO:0007669"/>
    <property type="project" value="UniProtKB-UniRule"/>
</dbReference>
<evidence type="ECO:0000256" key="9">
    <source>
        <dbReference type="HAMAP-Rule" id="MF_00422"/>
    </source>
</evidence>
<dbReference type="GO" id="GO:0006605">
    <property type="term" value="P:protein targeting"/>
    <property type="evidence" value="ECO:0007669"/>
    <property type="project" value="UniProtKB-UniRule"/>
</dbReference>
<dbReference type="PANTHER" id="PTHR33910:SF1">
    <property type="entry name" value="PROTEIN TRANSLOCASE SUBUNIT SECE"/>
    <property type="match status" value="1"/>
</dbReference>
<keyword evidence="2 9" id="KW-0813">Transport</keyword>
<dbReference type="InterPro" id="IPR001901">
    <property type="entry name" value="Translocase_SecE/Sec61-g"/>
</dbReference>
<evidence type="ECO:0000256" key="7">
    <source>
        <dbReference type="ARBA" id="ARBA00023010"/>
    </source>
</evidence>
<dbReference type="GO" id="GO:0005886">
    <property type="term" value="C:plasma membrane"/>
    <property type="evidence" value="ECO:0007669"/>
    <property type="project" value="UniProtKB-SubCell"/>
</dbReference>
<evidence type="ECO:0000256" key="8">
    <source>
        <dbReference type="ARBA" id="ARBA00023136"/>
    </source>
</evidence>
<accession>A0A7C4UG06</accession>
<organism evidence="10">
    <name type="scientific">candidate division WOR-3 bacterium</name>
    <dbReference type="NCBI Taxonomy" id="2052148"/>
    <lineage>
        <taxon>Bacteria</taxon>
        <taxon>Bacteria division WOR-3</taxon>
    </lineage>
</organism>
<dbReference type="PANTHER" id="PTHR33910">
    <property type="entry name" value="PROTEIN TRANSLOCASE SUBUNIT SECE"/>
    <property type="match status" value="1"/>
</dbReference>
<dbReference type="GO" id="GO:0008320">
    <property type="term" value="F:protein transmembrane transporter activity"/>
    <property type="evidence" value="ECO:0007669"/>
    <property type="project" value="UniProtKB-UniRule"/>
</dbReference>
<keyword evidence="7 9" id="KW-0811">Translocation</keyword>
<dbReference type="Gene3D" id="1.20.5.1030">
    <property type="entry name" value="Preprotein translocase secy subunit"/>
    <property type="match status" value="1"/>
</dbReference>
<dbReference type="GO" id="GO:0009306">
    <property type="term" value="P:protein secretion"/>
    <property type="evidence" value="ECO:0007669"/>
    <property type="project" value="UniProtKB-UniRule"/>
</dbReference>
<keyword evidence="6 9" id="KW-1133">Transmembrane helix</keyword>
<comment type="function">
    <text evidence="9">Essential subunit of the Sec protein translocation channel SecYEG. Clamps together the 2 halves of SecY. May contact the channel plug during translocation.</text>
</comment>
<dbReference type="PRINTS" id="PR01650">
    <property type="entry name" value="SECETRNLCASE"/>
</dbReference>
<feature type="transmembrane region" description="Helical" evidence="9">
    <location>
        <begin position="27"/>
        <end position="60"/>
    </location>
</feature>
<name>A0A7C4UG06_UNCW3</name>
<comment type="subunit">
    <text evidence="9">Component of the Sec protein translocase complex. Heterotrimer consisting of SecY, SecE and SecG subunits. The heterotrimers can form oligomers, although 1 heterotrimer is thought to be able to translocate proteins. Interacts with the ribosome. Interacts with SecDF, and other proteins may be involved. Interacts with SecA.</text>
</comment>
<evidence type="ECO:0000256" key="2">
    <source>
        <dbReference type="ARBA" id="ARBA00022448"/>
    </source>
</evidence>
<dbReference type="InterPro" id="IPR038379">
    <property type="entry name" value="SecE_sf"/>
</dbReference>
<evidence type="ECO:0000256" key="6">
    <source>
        <dbReference type="ARBA" id="ARBA00022989"/>
    </source>
</evidence>
<reference evidence="10" key="1">
    <citation type="journal article" date="2020" name="mSystems">
        <title>Genome- and Community-Level Interaction Insights into Carbon Utilization and Element Cycling Functions of Hydrothermarchaeota in Hydrothermal Sediment.</title>
        <authorList>
            <person name="Zhou Z."/>
            <person name="Liu Y."/>
            <person name="Xu W."/>
            <person name="Pan J."/>
            <person name="Luo Z.H."/>
            <person name="Li M."/>
        </authorList>
    </citation>
    <scope>NUCLEOTIDE SEQUENCE [LARGE SCALE GENOMIC DNA]</scope>
    <source>
        <strain evidence="10">SpSt-780</strain>
    </source>
</reference>
<dbReference type="HAMAP" id="MF_00422">
    <property type="entry name" value="SecE"/>
    <property type="match status" value="1"/>
</dbReference>
<proteinExistence type="inferred from homology"/>
<sequence length="61" mass="7323">MFKKLVRFLKEVRLELMKVSWPKKEELWTSTLVVIVFSLILTVFIWIFDIAVAQVLILIMR</sequence>
<keyword evidence="8 9" id="KW-0472">Membrane</keyword>
<dbReference type="PROSITE" id="PS01067">
    <property type="entry name" value="SECE_SEC61G"/>
    <property type="match status" value="1"/>
</dbReference>
<protein>
    <recommendedName>
        <fullName evidence="9">Protein translocase subunit SecE</fullName>
    </recommendedName>
</protein>
<evidence type="ECO:0000256" key="5">
    <source>
        <dbReference type="ARBA" id="ARBA00022927"/>
    </source>
</evidence>
<keyword evidence="4 9" id="KW-0812">Transmembrane</keyword>
<dbReference type="NCBIfam" id="TIGR00964">
    <property type="entry name" value="secE_bact"/>
    <property type="match status" value="1"/>
</dbReference>
<dbReference type="AlphaFoldDB" id="A0A7C4UG06"/>
<dbReference type="GO" id="GO:0065002">
    <property type="term" value="P:intracellular protein transmembrane transport"/>
    <property type="evidence" value="ECO:0007669"/>
    <property type="project" value="UniProtKB-UniRule"/>
</dbReference>